<keyword evidence="3" id="KW-1185">Reference proteome</keyword>
<proteinExistence type="predicted"/>
<organism evidence="2 3">
    <name type="scientific">Patulibacter brassicae</name>
    <dbReference type="NCBI Taxonomy" id="1705717"/>
    <lineage>
        <taxon>Bacteria</taxon>
        <taxon>Bacillati</taxon>
        <taxon>Actinomycetota</taxon>
        <taxon>Thermoleophilia</taxon>
        <taxon>Solirubrobacterales</taxon>
        <taxon>Patulibacteraceae</taxon>
        <taxon>Patulibacter</taxon>
    </lineage>
</organism>
<dbReference type="Proteomes" id="UP001277761">
    <property type="component" value="Unassembled WGS sequence"/>
</dbReference>
<dbReference type="Pfam" id="PF07883">
    <property type="entry name" value="Cupin_2"/>
    <property type="match status" value="1"/>
</dbReference>
<dbReference type="InterPro" id="IPR014710">
    <property type="entry name" value="RmlC-like_jellyroll"/>
</dbReference>
<name>A0ABU4VEG0_9ACTN</name>
<feature type="domain" description="Cupin type-2" evidence="1">
    <location>
        <begin position="40"/>
        <end position="107"/>
    </location>
</feature>
<dbReference type="EMBL" id="JAXAVX010000001">
    <property type="protein sequence ID" value="MDX8150142.1"/>
    <property type="molecule type" value="Genomic_DNA"/>
</dbReference>
<reference evidence="2 3" key="1">
    <citation type="submission" date="2023-11" db="EMBL/GenBank/DDBJ databases">
        <authorList>
            <person name="Xu M."/>
            <person name="Jiang T."/>
        </authorList>
    </citation>
    <scope>NUCLEOTIDE SEQUENCE [LARGE SCALE GENOMIC DNA]</scope>
    <source>
        <strain evidence="2 3">SD</strain>
    </source>
</reference>
<dbReference type="RefSeq" id="WP_319952294.1">
    <property type="nucleotide sequence ID" value="NZ_JAXAVX010000001.1"/>
</dbReference>
<protein>
    <submittedName>
        <fullName evidence="2">Cupin domain-containing protein</fullName>
    </submittedName>
</protein>
<evidence type="ECO:0000259" key="1">
    <source>
        <dbReference type="Pfam" id="PF07883"/>
    </source>
</evidence>
<gene>
    <name evidence="2" type="ORF">SK069_00925</name>
</gene>
<sequence>MSAWRKTSFDRLRDVSPADAPMQWKMARDALRSPELGVSRFSYDPGARMPFGHRHGEQEELYVVVGGGGTAKLDDELVPLETWDVVRVPPQVWRSFAAGPEGLDLICIAGRRPPGGDTERDADFWD</sequence>
<dbReference type="Gene3D" id="2.60.120.10">
    <property type="entry name" value="Jelly Rolls"/>
    <property type="match status" value="1"/>
</dbReference>
<evidence type="ECO:0000313" key="2">
    <source>
        <dbReference type="EMBL" id="MDX8150142.1"/>
    </source>
</evidence>
<dbReference type="InterPro" id="IPR013096">
    <property type="entry name" value="Cupin_2"/>
</dbReference>
<comment type="caution">
    <text evidence="2">The sequence shown here is derived from an EMBL/GenBank/DDBJ whole genome shotgun (WGS) entry which is preliminary data.</text>
</comment>
<accession>A0ABU4VEG0</accession>
<dbReference type="InterPro" id="IPR011051">
    <property type="entry name" value="RmlC_Cupin_sf"/>
</dbReference>
<dbReference type="SUPFAM" id="SSF51182">
    <property type="entry name" value="RmlC-like cupins"/>
    <property type="match status" value="1"/>
</dbReference>
<evidence type="ECO:0000313" key="3">
    <source>
        <dbReference type="Proteomes" id="UP001277761"/>
    </source>
</evidence>